<dbReference type="PROSITE" id="PS51831">
    <property type="entry name" value="HD"/>
    <property type="match status" value="1"/>
</dbReference>
<dbReference type="EMBL" id="LANQ01000001">
    <property type="protein sequence ID" value="KJV59074.1"/>
    <property type="molecule type" value="Genomic_DNA"/>
</dbReference>
<sequence length="204" mass="23675">MQVINNYLESCCYSEKLLGKISLLNKRNIALDYSKIKQAIYYAKKYHGNQKRKSGEPYYSHPLEVAYIILDWSLDSDVIIAALLHDTVEDTEFTLEKITFLFNHNISQLVSKVTKLNDSINIYRLTEEEIILKLTSGKQSQKAILIKLVDRLHNLRTIKYMPPLKQIKKAKETLRIYVPLAKYLGIKAIEQELIELAVSILQHH</sequence>
<dbReference type="PANTHER" id="PTHR21262:SF31">
    <property type="entry name" value="GTP PYROPHOSPHOKINASE"/>
    <property type="match status" value="1"/>
</dbReference>
<dbReference type="RefSeq" id="WP_011271290.1">
    <property type="nucleotide sequence ID" value="NZ_LANQ01000001.1"/>
</dbReference>
<evidence type="ECO:0000313" key="2">
    <source>
        <dbReference type="EMBL" id="KJV59074.1"/>
    </source>
</evidence>
<dbReference type="GO" id="GO:0005886">
    <property type="term" value="C:plasma membrane"/>
    <property type="evidence" value="ECO:0007669"/>
    <property type="project" value="TreeGrafter"/>
</dbReference>
<dbReference type="PANTHER" id="PTHR21262">
    <property type="entry name" value="GUANOSINE-3',5'-BIS DIPHOSPHATE 3'-PYROPHOSPHOHYDROLASE"/>
    <property type="match status" value="1"/>
</dbReference>
<accession>A0A0F3MX13</accession>
<protein>
    <submittedName>
        <fullName evidence="2">HD domain protein</fullName>
    </submittedName>
</protein>
<evidence type="ECO:0000313" key="3">
    <source>
        <dbReference type="Proteomes" id="UP000033475"/>
    </source>
</evidence>
<name>A0A0F3MX13_RICFI</name>
<dbReference type="Proteomes" id="UP000033475">
    <property type="component" value="Unassembled WGS sequence"/>
</dbReference>
<dbReference type="Pfam" id="PF13328">
    <property type="entry name" value="HD_4"/>
    <property type="match status" value="1"/>
</dbReference>
<dbReference type="AlphaFoldDB" id="A0A0F3MX13"/>
<dbReference type="SMART" id="SM00471">
    <property type="entry name" value="HDc"/>
    <property type="match status" value="1"/>
</dbReference>
<feature type="domain" description="HD" evidence="1">
    <location>
        <begin position="58"/>
        <end position="155"/>
    </location>
</feature>
<dbReference type="SUPFAM" id="SSF109604">
    <property type="entry name" value="HD-domain/PDEase-like"/>
    <property type="match status" value="1"/>
</dbReference>
<dbReference type="CDD" id="cd00077">
    <property type="entry name" value="HDc"/>
    <property type="match status" value="1"/>
</dbReference>
<comment type="caution">
    <text evidence="2">The sequence shown here is derived from an EMBL/GenBank/DDBJ whole genome shotgun (WGS) entry which is preliminary data.</text>
</comment>
<dbReference type="InterPro" id="IPR006674">
    <property type="entry name" value="HD_domain"/>
</dbReference>
<organism evidence="2 3">
    <name type="scientific">Rickettsia felis str. Pedreira</name>
    <dbReference type="NCBI Taxonomy" id="1359196"/>
    <lineage>
        <taxon>Bacteria</taxon>
        <taxon>Pseudomonadati</taxon>
        <taxon>Pseudomonadota</taxon>
        <taxon>Alphaproteobacteria</taxon>
        <taxon>Rickettsiales</taxon>
        <taxon>Rickettsiaceae</taxon>
        <taxon>Rickettsieae</taxon>
        <taxon>Rickettsia</taxon>
        <taxon>spotted fever group</taxon>
    </lineage>
</organism>
<proteinExistence type="predicted"/>
<dbReference type="Gene3D" id="1.10.3210.10">
    <property type="entry name" value="Hypothetical protein af1432"/>
    <property type="match status" value="1"/>
</dbReference>
<evidence type="ECO:0000259" key="1">
    <source>
        <dbReference type="PROSITE" id="PS51831"/>
    </source>
</evidence>
<dbReference type="PATRIC" id="fig|1359196.3.peg.1422"/>
<dbReference type="InterPro" id="IPR003607">
    <property type="entry name" value="HD/PDEase_dom"/>
</dbReference>
<reference evidence="2 3" key="1">
    <citation type="submission" date="2015-01" db="EMBL/GenBank/DDBJ databases">
        <title>Genome Sequencing of Rickettsiales.</title>
        <authorList>
            <person name="Daugherty S.C."/>
            <person name="Su Q."/>
            <person name="Abolude K."/>
            <person name="Beier-Sexton M."/>
            <person name="Carlyon J.A."/>
            <person name="Carter R."/>
            <person name="Day N.P."/>
            <person name="Dumler S.J."/>
            <person name="Dyachenko V."/>
            <person name="Godinez A."/>
            <person name="Kurtti T.J."/>
            <person name="Lichay M."/>
            <person name="Mullins K.E."/>
            <person name="Ott S."/>
            <person name="Pappas-Brown V."/>
            <person name="Paris D.H."/>
            <person name="Patel P."/>
            <person name="Richards A.L."/>
            <person name="Sadzewicz L."/>
            <person name="Sears K."/>
            <person name="Seidman D."/>
            <person name="Sengamalay N."/>
            <person name="Stenos J."/>
            <person name="Tallon L.J."/>
            <person name="Vincent G."/>
            <person name="Fraser C.M."/>
            <person name="Munderloh U."/>
            <person name="Dunning-Hotopp J.C."/>
        </authorList>
    </citation>
    <scope>NUCLEOTIDE SEQUENCE [LARGE SCALE GENOMIC DNA]</scope>
    <source>
        <strain evidence="2 3">Pedreira</strain>
    </source>
</reference>
<gene>
    <name evidence="2" type="ORF">RFEPED_1471</name>
</gene>